<evidence type="ECO:0000313" key="3">
    <source>
        <dbReference type="EMBL" id="KAF9790475.1"/>
    </source>
</evidence>
<evidence type="ECO:0000256" key="2">
    <source>
        <dbReference type="SAM" id="Phobius"/>
    </source>
</evidence>
<dbReference type="EMBL" id="WIUZ02000002">
    <property type="protein sequence ID" value="KAF9790475.1"/>
    <property type="molecule type" value="Genomic_DNA"/>
</dbReference>
<keyword evidence="2" id="KW-1133">Transmembrane helix</keyword>
<keyword evidence="2" id="KW-0812">Transmembrane</keyword>
<feature type="compositionally biased region" description="Acidic residues" evidence="1">
    <location>
        <begin position="104"/>
        <end position="113"/>
    </location>
</feature>
<dbReference type="Proteomes" id="UP000736335">
    <property type="component" value="Unassembled WGS sequence"/>
</dbReference>
<reference evidence="3" key="1">
    <citation type="journal article" date="2020" name="Nat. Commun.">
        <title>Large-scale genome sequencing of mycorrhizal fungi provides insights into the early evolution of symbiotic traits.</title>
        <authorList>
            <person name="Miyauchi S."/>
            <person name="Kiss E."/>
            <person name="Kuo A."/>
            <person name="Drula E."/>
            <person name="Kohler A."/>
            <person name="Sanchez-Garcia M."/>
            <person name="Morin E."/>
            <person name="Andreopoulos B."/>
            <person name="Barry K.W."/>
            <person name="Bonito G."/>
            <person name="Buee M."/>
            <person name="Carver A."/>
            <person name="Chen C."/>
            <person name="Cichocki N."/>
            <person name="Clum A."/>
            <person name="Culley D."/>
            <person name="Crous P.W."/>
            <person name="Fauchery L."/>
            <person name="Girlanda M."/>
            <person name="Hayes R.D."/>
            <person name="Keri Z."/>
            <person name="LaButti K."/>
            <person name="Lipzen A."/>
            <person name="Lombard V."/>
            <person name="Magnuson J."/>
            <person name="Maillard F."/>
            <person name="Murat C."/>
            <person name="Nolan M."/>
            <person name="Ohm R.A."/>
            <person name="Pangilinan J."/>
            <person name="Pereira M.F."/>
            <person name="Perotto S."/>
            <person name="Peter M."/>
            <person name="Pfister S."/>
            <person name="Riley R."/>
            <person name="Sitrit Y."/>
            <person name="Stielow J.B."/>
            <person name="Szollosi G."/>
            <person name="Zifcakova L."/>
            <person name="Stursova M."/>
            <person name="Spatafora J.W."/>
            <person name="Tedersoo L."/>
            <person name="Vaario L.M."/>
            <person name="Yamada A."/>
            <person name="Yan M."/>
            <person name="Wang P."/>
            <person name="Xu J."/>
            <person name="Bruns T."/>
            <person name="Baldrian P."/>
            <person name="Vilgalys R."/>
            <person name="Dunand C."/>
            <person name="Henrissat B."/>
            <person name="Grigoriev I.V."/>
            <person name="Hibbett D."/>
            <person name="Nagy L.G."/>
            <person name="Martin F.M."/>
        </authorList>
    </citation>
    <scope>NUCLEOTIDE SEQUENCE</scope>
    <source>
        <strain evidence="3">UH-Tt-Lm1</strain>
    </source>
</reference>
<dbReference type="AlphaFoldDB" id="A0A9P6LB35"/>
<evidence type="ECO:0000313" key="4">
    <source>
        <dbReference type="Proteomes" id="UP000736335"/>
    </source>
</evidence>
<evidence type="ECO:0000256" key="1">
    <source>
        <dbReference type="SAM" id="MobiDB-lite"/>
    </source>
</evidence>
<protein>
    <submittedName>
        <fullName evidence="3">Uncharacterized protein</fullName>
    </submittedName>
</protein>
<feature type="transmembrane region" description="Helical" evidence="2">
    <location>
        <begin position="7"/>
        <end position="29"/>
    </location>
</feature>
<name>A0A9P6LB35_9AGAM</name>
<keyword evidence="4" id="KW-1185">Reference proteome</keyword>
<gene>
    <name evidence="3" type="ORF">BJ322DRAFT_392482</name>
</gene>
<proteinExistence type="predicted"/>
<reference evidence="3" key="2">
    <citation type="submission" date="2020-11" db="EMBL/GenBank/DDBJ databases">
        <authorList>
            <consortium name="DOE Joint Genome Institute"/>
            <person name="Kuo A."/>
            <person name="Miyauchi S."/>
            <person name="Kiss E."/>
            <person name="Drula E."/>
            <person name="Kohler A."/>
            <person name="Sanchez-Garcia M."/>
            <person name="Andreopoulos B."/>
            <person name="Barry K.W."/>
            <person name="Bonito G."/>
            <person name="Buee M."/>
            <person name="Carver A."/>
            <person name="Chen C."/>
            <person name="Cichocki N."/>
            <person name="Clum A."/>
            <person name="Culley D."/>
            <person name="Crous P.W."/>
            <person name="Fauchery L."/>
            <person name="Girlanda M."/>
            <person name="Hayes R."/>
            <person name="Keri Z."/>
            <person name="Labutti K."/>
            <person name="Lipzen A."/>
            <person name="Lombard V."/>
            <person name="Magnuson J."/>
            <person name="Maillard F."/>
            <person name="Morin E."/>
            <person name="Murat C."/>
            <person name="Nolan M."/>
            <person name="Ohm R."/>
            <person name="Pangilinan J."/>
            <person name="Pereira M."/>
            <person name="Perotto S."/>
            <person name="Peter M."/>
            <person name="Riley R."/>
            <person name="Sitrit Y."/>
            <person name="Stielow B."/>
            <person name="Szollosi G."/>
            <person name="Zifcakova L."/>
            <person name="Stursova M."/>
            <person name="Spatafora J.W."/>
            <person name="Tedersoo L."/>
            <person name="Vaario L.-M."/>
            <person name="Yamada A."/>
            <person name="Yan M."/>
            <person name="Wang P."/>
            <person name="Xu J."/>
            <person name="Bruns T."/>
            <person name="Baldrian P."/>
            <person name="Vilgalys R."/>
            <person name="Henrissat B."/>
            <person name="Grigoriev I.V."/>
            <person name="Hibbett D."/>
            <person name="Nagy L.G."/>
            <person name="Martin F.M."/>
        </authorList>
    </citation>
    <scope>NUCLEOTIDE SEQUENCE</scope>
    <source>
        <strain evidence="3">UH-Tt-Lm1</strain>
    </source>
</reference>
<comment type="caution">
    <text evidence="3">The sequence shown here is derived from an EMBL/GenBank/DDBJ whole genome shotgun (WGS) entry which is preliminary data.</text>
</comment>
<sequence length="204" mass="22820">MRLRPLGWYACPLAPIVSYVPSITGAVIISESDTHFPGISLPPTPTVDSSYQYGPQPWIDQFPVLDSVVILVVGIIGLTFLTLMIVLLQFMIFGTRKKKRSGDDEVDETEAGEGDAGIGGSRGRGRRRKRKPVYRYGTNRADVYMDPRMWEGTGNDIEGVWFPLEGTSDGTEKKRVVWEDGEPDELSYGKEAIFLVEEPRHEHC</sequence>
<keyword evidence="2" id="KW-0472">Membrane</keyword>
<organism evidence="3 4">
    <name type="scientific">Thelephora terrestris</name>
    <dbReference type="NCBI Taxonomy" id="56493"/>
    <lineage>
        <taxon>Eukaryota</taxon>
        <taxon>Fungi</taxon>
        <taxon>Dikarya</taxon>
        <taxon>Basidiomycota</taxon>
        <taxon>Agaricomycotina</taxon>
        <taxon>Agaricomycetes</taxon>
        <taxon>Thelephorales</taxon>
        <taxon>Thelephoraceae</taxon>
        <taxon>Thelephora</taxon>
    </lineage>
</organism>
<accession>A0A9P6LB35</accession>
<feature type="region of interest" description="Disordered" evidence="1">
    <location>
        <begin position="101"/>
        <end position="131"/>
    </location>
</feature>
<feature type="transmembrane region" description="Helical" evidence="2">
    <location>
        <begin position="68"/>
        <end position="93"/>
    </location>
</feature>